<dbReference type="Proteomes" id="UP000029981">
    <property type="component" value="Chromosome 6"/>
</dbReference>
<dbReference type="Gramene" id="KGN48633">
    <property type="protein sequence ID" value="KGN48633"/>
    <property type="gene ID" value="Csa_6G495870"/>
</dbReference>
<dbReference type="EMBL" id="CM002927">
    <property type="protein sequence ID" value="KGN48633.1"/>
    <property type="molecule type" value="Genomic_DNA"/>
</dbReference>
<dbReference type="AlphaFoldDB" id="A0A0A0KGJ1"/>
<dbReference type="PANTHER" id="PTHR33696:SF3">
    <property type="entry name" value="FLZ-TYPE DOMAIN-CONTAINING PROTEIN"/>
    <property type="match status" value="1"/>
</dbReference>
<dbReference type="PANTHER" id="PTHR33696">
    <property type="entry name" value="T22J18.15-RELATED"/>
    <property type="match status" value="1"/>
</dbReference>
<keyword evidence="3" id="KW-1185">Reference proteome</keyword>
<gene>
    <name evidence="2" type="ORF">Csa_6G495870</name>
</gene>
<feature type="region of interest" description="Disordered" evidence="1">
    <location>
        <begin position="1"/>
        <end position="22"/>
    </location>
</feature>
<proteinExistence type="predicted"/>
<reference evidence="2 3" key="3">
    <citation type="journal article" date="2010" name="BMC Genomics">
        <title>Transcriptome sequencing and comparative analysis of cucumber flowers with different sex types.</title>
        <authorList>
            <person name="Guo S."/>
            <person name="Zheng Y."/>
            <person name="Joung J.G."/>
            <person name="Liu S."/>
            <person name="Zhang Z."/>
            <person name="Crasta O.R."/>
            <person name="Sobral B.W."/>
            <person name="Xu Y."/>
            <person name="Huang S."/>
            <person name="Fei Z."/>
        </authorList>
    </citation>
    <scope>NUCLEOTIDE SEQUENCE [LARGE SCALE GENOMIC DNA]</scope>
    <source>
        <strain evidence="3">cv. 9930</strain>
    </source>
</reference>
<sequence length="148" mass="16623">MSTRHRKLLSQGNIIPHHNQNPPGVSKFRDFQALALHLHSSSIYKNPDGASQFDHLVSSKIPPPPCRLPPPCNNAVSAKEELDDPFLLAYKECTKSVKNKGINNDVGVVKKSKFLFGRFSCKTIHSCDITDNSFFKLPRDTIHVSTWK</sequence>
<evidence type="ECO:0000313" key="3">
    <source>
        <dbReference type="Proteomes" id="UP000029981"/>
    </source>
</evidence>
<evidence type="ECO:0000256" key="1">
    <source>
        <dbReference type="SAM" id="MobiDB-lite"/>
    </source>
</evidence>
<organism evidence="2 3">
    <name type="scientific">Cucumis sativus</name>
    <name type="common">Cucumber</name>
    <dbReference type="NCBI Taxonomy" id="3659"/>
    <lineage>
        <taxon>Eukaryota</taxon>
        <taxon>Viridiplantae</taxon>
        <taxon>Streptophyta</taxon>
        <taxon>Embryophyta</taxon>
        <taxon>Tracheophyta</taxon>
        <taxon>Spermatophyta</taxon>
        <taxon>Magnoliopsida</taxon>
        <taxon>eudicotyledons</taxon>
        <taxon>Gunneridae</taxon>
        <taxon>Pentapetalae</taxon>
        <taxon>rosids</taxon>
        <taxon>fabids</taxon>
        <taxon>Cucurbitales</taxon>
        <taxon>Cucurbitaceae</taxon>
        <taxon>Benincaseae</taxon>
        <taxon>Cucumis</taxon>
    </lineage>
</organism>
<reference evidence="2 3" key="1">
    <citation type="journal article" date="2009" name="Nat. Genet.">
        <title>The genome of the cucumber, Cucumis sativus L.</title>
        <authorList>
            <person name="Huang S."/>
            <person name="Li R."/>
            <person name="Zhang Z."/>
            <person name="Li L."/>
            <person name="Gu X."/>
            <person name="Fan W."/>
            <person name="Lucas W.J."/>
            <person name="Wang X."/>
            <person name="Xie B."/>
            <person name="Ni P."/>
            <person name="Ren Y."/>
            <person name="Zhu H."/>
            <person name="Li J."/>
            <person name="Lin K."/>
            <person name="Jin W."/>
            <person name="Fei Z."/>
            <person name="Li G."/>
            <person name="Staub J."/>
            <person name="Kilian A."/>
            <person name="van der Vossen E.A."/>
            <person name="Wu Y."/>
            <person name="Guo J."/>
            <person name="He J."/>
            <person name="Jia Z."/>
            <person name="Ren Y."/>
            <person name="Tian G."/>
            <person name="Lu Y."/>
            <person name="Ruan J."/>
            <person name="Qian W."/>
            <person name="Wang M."/>
            <person name="Huang Q."/>
            <person name="Li B."/>
            <person name="Xuan Z."/>
            <person name="Cao J."/>
            <person name="Asan"/>
            <person name="Wu Z."/>
            <person name="Zhang J."/>
            <person name="Cai Q."/>
            <person name="Bai Y."/>
            <person name="Zhao B."/>
            <person name="Han Y."/>
            <person name="Li Y."/>
            <person name="Li X."/>
            <person name="Wang S."/>
            <person name="Shi Q."/>
            <person name="Liu S."/>
            <person name="Cho W.K."/>
            <person name="Kim J.Y."/>
            <person name="Xu Y."/>
            <person name="Heller-Uszynska K."/>
            <person name="Miao H."/>
            <person name="Cheng Z."/>
            <person name="Zhang S."/>
            <person name="Wu J."/>
            <person name="Yang Y."/>
            <person name="Kang H."/>
            <person name="Li M."/>
            <person name="Liang H."/>
            <person name="Ren X."/>
            <person name="Shi Z."/>
            <person name="Wen M."/>
            <person name="Jian M."/>
            <person name="Yang H."/>
            <person name="Zhang G."/>
            <person name="Yang Z."/>
            <person name="Chen R."/>
            <person name="Liu S."/>
            <person name="Li J."/>
            <person name="Ma L."/>
            <person name="Liu H."/>
            <person name="Zhou Y."/>
            <person name="Zhao J."/>
            <person name="Fang X."/>
            <person name="Li G."/>
            <person name="Fang L."/>
            <person name="Li Y."/>
            <person name="Liu D."/>
            <person name="Zheng H."/>
            <person name="Zhang Y."/>
            <person name="Qin N."/>
            <person name="Li Z."/>
            <person name="Yang G."/>
            <person name="Yang S."/>
            <person name="Bolund L."/>
            <person name="Kristiansen K."/>
            <person name="Zheng H."/>
            <person name="Li S."/>
            <person name="Zhang X."/>
            <person name="Yang H."/>
            <person name="Wang J."/>
            <person name="Sun R."/>
            <person name="Zhang B."/>
            <person name="Jiang S."/>
            <person name="Wang J."/>
            <person name="Du Y."/>
            <person name="Li S."/>
        </authorList>
    </citation>
    <scope>NUCLEOTIDE SEQUENCE [LARGE SCALE GENOMIC DNA]</scope>
    <source>
        <strain evidence="3">cv. 9930</strain>
    </source>
</reference>
<name>A0A0A0KGJ1_CUCSA</name>
<accession>A0A0A0KGJ1</accession>
<feature type="compositionally biased region" description="Polar residues" evidence="1">
    <location>
        <begin position="10"/>
        <end position="22"/>
    </location>
</feature>
<reference evidence="2 3" key="4">
    <citation type="journal article" date="2011" name="BMC Genomics">
        <title>RNA-Seq improves annotation of protein-coding genes in the cucumber genome.</title>
        <authorList>
            <person name="Li Z."/>
            <person name="Zhang Z."/>
            <person name="Yan P."/>
            <person name="Huang S."/>
            <person name="Fei Z."/>
            <person name="Lin K."/>
        </authorList>
    </citation>
    <scope>NUCLEOTIDE SEQUENCE [LARGE SCALE GENOMIC DNA]</scope>
    <source>
        <strain evidence="3">cv. 9930</strain>
    </source>
</reference>
<protein>
    <submittedName>
        <fullName evidence="2">Uncharacterized protein</fullName>
    </submittedName>
</protein>
<evidence type="ECO:0000313" key="2">
    <source>
        <dbReference type="EMBL" id="KGN48633.1"/>
    </source>
</evidence>
<reference evidence="2 3" key="2">
    <citation type="journal article" date="2009" name="PLoS ONE">
        <title>An integrated genetic and cytogenetic map of the cucumber genome.</title>
        <authorList>
            <person name="Ren Y."/>
            <person name="Zhang Z."/>
            <person name="Liu J."/>
            <person name="Staub J.E."/>
            <person name="Han Y."/>
            <person name="Cheng Z."/>
            <person name="Li X."/>
            <person name="Lu J."/>
            <person name="Miao H."/>
            <person name="Kang H."/>
            <person name="Xie B."/>
            <person name="Gu X."/>
            <person name="Wang X."/>
            <person name="Du Y."/>
            <person name="Jin W."/>
            <person name="Huang S."/>
        </authorList>
    </citation>
    <scope>NUCLEOTIDE SEQUENCE [LARGE SCALE GENOMIC DNA]</scope>
    <source>
        <strain evidence="3">cv. 9930</strain>
    </source>
</reference>